<accession>A0AAW0KXK0</accession>
<reference evidence="3 4" key="1">
    <citation type="journal article" date="2018" name="Sci. Data">
        <title>The draft genome sequence of cork oak.</title>
        <authorList>
            <person name="Ramos A.M."/>
            <person name="Usie A."/>
            <person name="Barbosa P."/>
            <person name="Barros P.M."/>
            <person name="Capote T."/>
            <person name="Chaves I."/>
            <person name="Simoes F."/>
            <person name="Abreu I."/>
            <person name="Carrasquinho I."/>
            <person name="Faro C."/>
            <person name="Guimaraes J.B."/>
            <person name="Mendonca D."/>
            <person name="Nobrega F."/>
            <person name="Rodrigues L."/>
            <person name="Saibo N.J.M."/>
            <person name="Varela M.C."/>
            <person name="Egas C."/>
            <person name="Matos J."/>
            <person name="Miguel C.M."/>
            <person name="Oliveira M.M."/>
            <person name="Ricardo C.P."/>
            <person name="Goncalves S."/>
        </authorList>
    </citation>
    <scope>NUCLEOTIDE SEQUENCE [LARGE SCALE GENOMIC DNA]</scope>
    <source>
        <strain evidence="4">cv. HL8</strain>
    </source>
</reference>
<dbReference type="Proteomes" id="UP000237347">
    <property type="component" value="Unassembled WGS sequence"/>
</dbReference>
<dbReference type="EMBL" id="PKMF04000199">
    <property type="protein sequence ID" value="KAK7843610.1"/>
    <property type="molecule type" value="Genomic_DNA"/>
</dbReference>
<dbReference type="Pfam" id="PF08590">
    <property type="entry name" value="DUF1771"/>
    <property type="match status" value="1"/>
</dbReference>
<feature type="domain" description="Smr" evidence="2">
    <location>
        <begin position="462"/>
        <end position="536"/>
    </location>
</feature>
<dbReference type="PROSITE" id="PS50828">
    <property type="entry name" value="SMR"/>
    <property type="match status" value="1"/>
</dbReference>
<dbReference type="InterPro" id="IPR055319">
    <property type="entry name" value="At5g58720-like"/>
</dbReference>
<evidence type="ECO:0000256" key="1">
    <source>
        <dbReference type="SAM" id="MobiDB-lite"/>
    </source>
</evidence>
<evidence type="ECO:0000259" key="2">
    <source>
        <dbReference type="PROSITE" id="PS50828"/>
    </source>
</evidence>
<dbReference type="Pfam" id="PF24767">
    <property type="entry name" value="UBA_At5g58720"/>
    <property type="match status" value="1"/>
</dbReference>
<gene>
    <name evidence="3" type="primary">PIPC</name>
    <name evidence="3" type="ORF">CFP56_012081</name>
</gene>
<dbReference type="InterPro" id="IPR036063">
    <property type="entry name" value="Smr_dom_sf"/>
</dbReference>
<dbReference type="Gene3D" id="3.30.1370.110">
    <property type="match status" value="1"/>
</dbReference>
<dbReference type="PANTHER" id="PTHR47676">
    <property type="entry name" value="OS01G0225100 PROTEIN"/>
    <property type="match status" value="1"/>
</dbReference>
<feature type="compositionally biased region" description="Basic residues" evidence="1">
    <location>
        <begin position="1"/>
        <end position="12"/>
    </location>
</feature>
<dbReference type="SMART" id="SM00463">
    <property type="entry name" value="SMR"/>
    <property type="match status" value="1"/>
</dbReference>
<feature type="region of interest" description="Disordered" evidence="1">
    <location>
        <begin position="74"/>
        <end position="101"/>
    </location>
</feature>
<dbReference type="InterPro" id="IPR002625">
    <property type="entry name" value="Smr_dom"/>
</dbReference>
<comment type="caution">
    <text evidence="3">The sequence shown here is derived from an EMBL/GenBank/DDBJ whole genome shotgun (WGS) entry which is preliminary data.</text>
</comment>
<name>A0AAW0KXK0_QUESU</name>
<dbReference type="AlphaFoldDB" id="A0AAW0KXK0"/>
<evidence type="ECO:0000313" key="3">
    <source>
        <dbReference type="EMBL" id="KAK7843610.1"/>
    </source>
</evidence>
<feature type="compositionally biased region" description="Low complexity" evidence="1">
    <location>
        <begin position="82"/>
        <end position="101"/>
    </location>
</feature>
<organism evidence="3 4">
    <name type="scientific">Quercus suber</name>
    <name type="common">Cork oak</name>
    <dbReference type="NCBI Taxonomy" id="58331"/>
    <lineage>
        <taxon>Eukaryota</taxon>
        <taxon>Viridiplantae</taxon>
        <taxon>Streptophyta</taxon>
        <taxon>Embryophyta</taxon>
        <taxon>Tracheophyta</taxon>
        <taxon>Spermatophyta</taxon>
        <taxon>Magnoliopsida</taxon>
        <taxon>eudicotyledons</taxon>
        <taxon>Gunneridae</taxon>
        <taxon>Pentapetalae</taxon>
        <taxon>rosids</taxon>
        <taxon>fabids</taxon>
        <taxon>Fagales</taxon>
        <taxon>Fagaceae</taxon>
        <taxon>Quercus</taxon>
    </lineage>
</organism>
<feature type="region of interest" description="Disordered" evidence="1">
    <location>
        <begin position="1"/>
        <end position="31"/>
    </location>
</feature>
<dbReference type="SUPFAM" id="SSF160443">
    <property type="entry name" value="SMR domain-like"/>
    <property type="match status" value="1"/>
</dbReference>
<proteinExistence type="predicted"/>
<evidence type="ECO:0000313" key="4">
    <source>
        <dbReference type="Proteomes" id="UP000237347"/>
    </source>
</evidence>
<protein>
    <submittedName>
        <fullName evidence="3">Smr domain-containing protein</fullName>
    </submittedName>
</protein>
<dbReference type="PANTHER" id="PTHR47676:SF1">
    <property type="entry name" value="SMR DOMAIN-CONTAINING PROTEIN"/>
    <property type="match status" value="1"/>
</dbReference>
<dbReference type="InterPro" id="IPR056254">
    <property type="entry name" value="At5g58720/SDE5-like_UBA-like"/>
</dbReference>
<dbReference type="InterPro" id="IPR013899">
    <property type="entry name" value="DUF1771"/>
</dbReference>
<dbReference type="SMART" id="SM01162">
    <property type="entry name" value="DUF1771"/>
    <property type="match status" value="1"/>
</dbReference>
<sequence>MKNTRKKKRRPRVSNPVAGDKGGVVPTAEEDEQSKIFKALAEAFSLASLDDAVSALRQANGDPDKAAEILSMSSGYSADDPSTTSGSGSSSGASSGASSSGSSEGFVETGCIQNVMNGNGGFRGTKQKRVVASAGSISTLLGKDYVKSSLRRDSKKKSEGYGNGKGVVDKEEAEQFLCSMLGDECELSLAVVRDVLCVDGADENDMKDSARDVSMTNDDKNGVDVMKAGQCGYDVEKALDALIELSSSTFEQSRNDSDLNNSVNYKEDIRFLFERKDSITDRASDCTSYSSESEVQDSIWALGYGCRNYAKVLANPEAKSPTGPTITESELPQKVLESLFNVSKSPEYEPSTMNWRNVVKKLQSLGPGLDVYPSGVAEPQQNTCVKGEEYHVFRTSAKQHWDSMRSCYQKAAVAFSKGERGYAAYLSDQGKVQTKLAREADERASHDIFKARNRGIENVITIDLHGQHVKQAMQLVKGHLLLGTYLPSVQTLRVITGCGSHGLGKSKVKQSVIKLLQREGIEWSEENQGVLLIKLNGCREFSFLNSESDTE</sequence>
<keyword evidence="4" id="KW-1185">Reference proteome</keyword>